<dbReference type="EMBL" id="JBHMEY010000013">
    <property type="protein sequence ID" value="MFB9096075.1"/>
    <property type="molecule type" value="Genomic_DNA"/>
</dbReference>
<evidence type="ECO:0000313" key="4">
    <source>
        <dbReference type="Proteomes" id="UP001589607"/>
    </source>
</evidence>
<dbReference type="PANTHER" id="PTHR34220">
    <property type="entry name" value="SENSOR HISTIDINE KINASE YPDA"/>
    <property type="match status" value="1"/>
</dbReference>
<keyword evidence="3" id="KW-0418">Kinase</keyword>
<dbReference type="EC" id="2.7.13.3" evidence="3"/>
<name>A0ABV5GL08_9FLAO</name>
<accession>A0ABV5GL08</accession>
<dbReference type="PANTHER" id="PTHR34220:SF7">
    <property type="entry name" value="SENSOR HISTIDINE KINASE YPDA"/>
    <property type="match status" value="1"/>
</dbReference>
<keyword evidence="3" id="KW-0808">Transferase</keyword>
<feature type="domain" description="Signal transduction histidine kinase internal region" evidence="2">
    <location>
        <begin position="177"/>
        <end position="251"/>
    </location>
</feature>
<feature type="transmembrane region" description="Helical" evidence="1">
    <location>
        <begin position="12"/>
        <end position="29"/>
    </location>
</feature>
<feature type="transmembrane region" description="Helical" evidence="1">
    <location>
        <begin position="140"/>
        <end position="159"/>
    </location>
</feature>
<organism evidence="3 4">
    <name type="scientific">Flavobacterium jumunjinense</name>
    <dbReference type="NCBI Taxonomy" id="998845"/>
    <lineage>
        <taxon>Bacteria</taxon>
        <taxon>Pseudomonadati</taxon>
        <taxon>Bacteroidota</taxon>
        <taxon>Flavobacteriia</taxon>
        <taxon>Flavobacteriales</taxon>
        <taxon>Flavobacteriaceae</taxon>
        <taxon>Flavobacterium</taxon>
    </lineage>
</organism>
<evidence type="ECO:0000259" key="2">
    <source>
        <dbReference type="Pfam" id="PF06580"/>
    </source>
</evidence>
<keyword evidence="1" id="KW-0472">Membrane</keyword>
<dbReference type="InterPro" id="IPR050640">
    <property type="entry name" value="Bact_2-comp_sensor_kinase"/>
</dbReference>
<dbReference type="InterPro" id="IPR010559">
    <property type="entry name" value="Sig_transdc_His_kin_internal"/>
</dbReference>
<feature type="transmembrane region" description="Helical" evidence="1">
    <location>
        <begin position="100"/>
        <end position="120"/>
    </location>
</feature>
<protein>
    <submittedName>
        <fullName evidence="3">Sensor histidine kinase</fullName>
        <ecNumber evidence="3">2.7.13.3</ecNumber>
    </submittedName>
</protein>
<keyword evidence="1" id="KW-1133">Transmembrane helix</keyword>
<feature type="transmembrane region" description="Helical" evidence="1">
    <location>
        <begin position="41"/>
        <end position="60"/>
    </location>
</feature>
<gene>
    <name evidence="3" type="ORF">ACFFVF_06085</name>
</gene>
<proteinExistence type="predicted"/>
<dbReference type="RefSeq" id="WP_236457658.1">
    <property type="nucleotide sequence ID" value="NZ_CBCSGE010000013.1"/>
</dbReference>
<keyword evidence="1" id="KW-0812">Transmembrane</keyword>
<keyword evidence="4" id="KW-1185">Reference proteome</keyword>
<comment type="caution">
    <text evidence="3">The sequence shown here is derived from an EMBL/GenBank/DDBJ whole genome shotgun (WGS) entry which is preliminary data.</text>
</comment>
<feature type="transmembrane region" description="Helical" evidence="1">
    <location>
        <begin position="72"/>
        <end position="91"/>
    </location>
</feature>
<evidence type="ECO:0000256" key="1">
    <source>
        <dbReference type="SAM" id="Phobius"/>
    </source>
</evidence>
<dbReference type="Pfam" id="PF06580">
    <property type="entry name" value="His_kinase"/>
    <property type="match status" value="1"/>
</dbReference>
<evidence type="ECO:0000313" key="3">
    <source>
        <dbReference type="EMBL" id="MFB9096075.1"/>
    </source>
</evidence>
<reference evidence="3 4" key="1">
    <citation type="submission" date="2024-09" db="EMBL/GenBank/DDBJ databases">
        <authorList>
            <person name="Sun Q."/>
            <person name="Mori K."/>
        </authorList>
    </citation>
    <scope>NUCLEOTIDE SEQUENCE [LARGE SCALE GENOMIC DNA]</scope>
    <source>
        <strain evidence="3 4">CECT 7955</strain>
    </source>
</reference>
<dbReference type="Proteomes" id="UP001589607">
    <property type="component" value="Unassembled WGS sequence"/>
</dbReference>
<sequence length="364" mass="43562">MLITRNKIHQSQYFGTEKLFLILLLYLVINNFTFYRTMKRFIYHILFWIFIFLFILDYFVHEYNTIDALNLTITECTIYAIISYTNLHFLINRFLVKKKLWLYGISILVFLFILFIPYHYLGLGKILLYDKEIETFVSFSLNYIMFILISFLYWYVLLYQKEKHKTLELENTKLQSEITILKSQINPHFLFNSLNNIYSLTLNKKSEEALKTIEILSKILRYFIYTDTNKPTSIQNEIEIIKQYITFNSIKKNTERVTLNINNTVDYNKYEIIPHILITIIENGFKHSDIANNKDGFLNFNINIIETTLYINSRNTFSPKETKPGIGMTIIKKQLDYFYKDNYTLSINDENFQYSLALTINLTK</sequence>
<dbReference type="GO" id="GO:0004673">
    <property type="term" value="F:protein histidine kinase activity"/>
    <property type="evidence" value="ECO:0007669"/>
    <property type="project" value="UniProtKB-EC"/>
</dbReference>